<comment type="similarity">
    <text evidence="4">Belongs to the Cob(I)alamin adenosyltransferase family.</text>
</comment>
<evidence type="ECO:0000259" key="5">
    <source>
        <dbReference type="Pfam" id="PF01923"/>
    </source>
</evidence>
<feature type="domain" description="Cobalamin adenosyltransferase-like" evidence="5">
    <location>
        <begin position="3"/>
        <end position="169"/>
    </location>
</feature>
<dbReference type="EC" id="2.5.1.17" evidence="4"/>
<evidence type="ECO:0000256" key="3">
    <source>
        <dbReference type="ARBA" id="ARBA00022840"/>
    </source>
</evidence>
<dbReference type="OrthoDB" id="9778896at2"/>
<accession>A0A1Y3QSH5</accession>
<proteinExistence type="inferred from homology"/>
<dbReference type="SUPFAM" id="SSF89028">
    <property type="entry name" value="Cobalamin adenosyltransferase-like"/>
    <property type="match status" value="1"/>
</dbReference>
<comment type="caution">
    <text evidence="6">The sequence shown here is derived from an EMBL/GenBank/DDBJ whole genome shotgun (WGS) entry which is preliminary data.</text>
</comment>
<keyword evidence="4" id="KW-0169">Cobalamin biosynthesis</keyword>
<dbReference type="NCBIfam" id="TIGR00636">
    <property type="entry name" value="PduO_Nterm"/>
    <property type="match status" value="1"/>
</dbReference>
<sequence>MKVYTKKGDKGLTSLVGGERVFKTDERVEAYGTVDELAAFAALLGDNMRAEAALSPYVDDLNRILSRLMTVEALLACGKTGCGKVAPLAPEAVTWLEGRIDAMQDALKPIDKFTIPGGNAVVSMCHVCRTVCRRAERAALRADEKYGTDATVLMWLNRLSDYFYLLGRTLTEHYGVEETLWIP</sequence>
<evidence type="ECO:0000313" key="6">
    <source>
        <dbReference type="EMBL" id="OUN02065.1"/>
    </source>
</evidence>
<evidence type="ECO:0000256" key="4">
    <source>
        <dbReference type="RuleBase" id="RU366026"/>
    </source>
</evidence>
<dbReference type="GO" id="GO:0009236">
    <property type="term" value="P:cobalamin biosynthetic process"/>
    <property type="evidence" value="ECO:0007669"/>
    <property type="project" value="UniProtKB-UniRule"/>
</dbReference>
<comment type="pathway">
    <text evidence="4">Cofactor biosynthesis; adenosylcobalamin biosynthesis; adenosylcobalamin from cob(II)yrinate a,c-diamide: step 2/7.</text>
</comment>
<dbReference type="RefSeq" id="WP_018695416.1">
    <property type="nucleotide sequence ID" value="NZ_AP025562.1"/>
</dbReference>
<dbReference type="InterPro" id="IPR016030">
    <property type="entry name" value="CblAdoTrfase-like"/>
</dbReference>
<organism evidence="6 7">
    <name type="scientific">Alistipes onderdonkii</name>
    <dbReference type="NCBI Taxonomy" id="328813"/>
    <lineage>
        <taxon>Bacteria</taxon>
        <taxon>Pseudomonadati</taxon>
        <taxon>Bacteroidota</taxon>
        <taxon>Bacteroidia</taxon>
        <taxon>Bacteroidales</taxon>
        <taxon>Rikenellaceae</taxon>
        <taxon>Alistipes</taxon>
    </lineage>
</organism>
<dbReference type="AlphaFoldDB" id="A0A1Y3QSH5"/>
<comment type="catalytic activity">
    <reaction evidence="4">
        <text>2 cob(II)yrinate a,c diamide + reduced [electron-transfer flavoprotein] + 2 ATP = 2 adenosylcob(III)yrinate a,c-diamide + 2 triphosphate + oxidized [electron-transfer flavoprotein] + 3 H(+)</text>
        <dbReference type="Rhea" id="RHEA:11528"/>
        <dbReference type="Rhea" id="RHEA-COMP:10685"/>
        <dbReference type="Rhea" id="RHEA-COMP:10686"/>
        <dbReference type="ChEBI" id="CHEBI:15378"/>
        <dbReference type="ChEBI" id="CHEBI:18036"/>
        <dbReference type="ChEBI" id="CHEBI:30616"/>
        <dbReference type="ChEBI" id="CHEBI:57692"/>
        <dbReference type="ChEBI" id="CHEBI:58307"/>
        <dbReference type="ChEBI" id="CHEBI:58503"/>
        <dbReference type="ChEBI" id="CHEBI:58537"/>
        <dbReference type="EC" id="2.5.1.17"/>
    </reaction>
</comment>
<dbReference type="PANTHER" id="PTHR12213:SF0">
    <property type="entry name" value="CORRINOID ADENOSYLTRANSFERASE MMAB"/>
    <property type="match status" value="1"/>
</dbReference>
<keyword evidence="1 4" id="KW-0808">Transferase</keyword>
<name>A0A1Y3QSH5_9BACT</name>
<dbReference type="Pfam" id="PF01923">
    <property type="entry name" value="Cob_adeno_trans"/>
    <property type="match status" value="1"/>
</dbReference>
<evidence type="ECO:0000313" key="7">
    <source>
        <dbReference type="Proteomes" id="UP000195772"/>
    </source>
</evidence>
<dbReference type="InterPro" id="IPR029499">
    <property type="entry name" value="PduO-typ"/>
</dbReference>
<dbReference type="UniPathway" id="UPA00148">
    <property type="reaction ID" value="UER00233"/>
</dbReference>
<dbReference type="PANTHER" id="PTHR12213">
    <property type="entry name" value="CORRINOID ADENOSYLTRANSFERASE"/>
    <property type="match status" value="1"/>
</dbReference>
<evidence type="ECO:0000256" key="1">
    <source>
        <dbReference type="ARBA" id="ARBA00022679"/>
    </source>
</evidence>
<reference evidence="7" key="1">
    <citation type="submission" date="2017-04" db="EMBL/GenBank/DDBJ databases">
        <title>Function of individual gut microbiota members based on whole genome sequencing of pure cultures obtained from chicken caecum.</title>
        <authorList>
            <person name="Medvecky M."/>
            <person name="Cejkova D."/>
            <person name="Polansky O."/>
            <person name="Karasova D."/>
            <person name="Kubasova T."/>
            <person name="Cizek A."/>
            <person name="Rychlik I."/>
        </authorList>
    </citation>
    <scope>NUCLEOTIDE SEQUENCE [LARGE SCALE GENOMIC DNA]</scope>
    <source>
        <strain evidence="7">An90</strain>
    </source>
</reference>
<dbReference type="eggNOG" id="COG2096">
    <property type="taxonomic scope" value="Bacteria"/>
</dbReference>
<protein>
    <recommendedName>
        <fullName evidence="4">Corrinoid adenosyltransferase</fullName>
        <ecNumber evidence="4">2.5.1.17</ecNumber>
    </recommendedName>
    <alternativeName>
        <fullName evidence="4">Cob(II)alamin adenosyltransferase</fullName>
    </alternativeName>
    <alternativeName>
        <fullName evidence="4">Cob(II)yrinic acid a,c-diamide adenosyltransferase</fullName>
    </alternativeName>
    <alternativeName>
        <fullName evidence="4">Cobinamide/cobalamin adenosyltransferase</fullName>
    </alternativeName>
</protein>
<keyword evidence="3 4" id="KW-0067">ATP-binding</keyword>
<evidence type="ECO:0000256" key="2">
    <source>
        <dbReference type="ARBA" id="ARBA00022741"/>
    </source>
</evidence>
<comment type="catalytic activity">
    <reaction evidence="4">
        <text>2 cob(II)alamin + reduced [electron-transfer flavoprotein] + 2 ATP = 2 adenosylcob(III)alamin + 2 triphosphate + oxidized [electron-transfer flavoprotein] + 3 H(+)</text>
        <dbReference type="Rhea" id="RHEA:28671"/>
        <dbReference type="Rhea" id="RHEA-COMP:10685"/>
        <dbReference type="Rhea" id="RHEA-COMP:10686"/>
        <dbReference type="ChEBI" id="CHEBI:15378"/>
        <dbReference type="ChEBI" id="CHEBI:16304"/>
        <dbReference type="ChEBI" id="CHEBI:18036"/>
        <dbReference type="ChEBI" id="CHEBI:18408"/>
        <dbReference type="ChEBI" id="CHEBI:30616"/>
        <dbReference type="ChEBI" id="CHEBI:57692"/>
        <dbReference type="ChEBI" id="CHEBI:58307"/>
        <dbReference type="EC" id="2.5.1.17"/>
    </reaction>
</comment>
<gene>
    <name evidence="6" type="ORF">B5G41_13420</name>
</gene>
<dbReference type="InterPro" id="IPR036451">
    <property type="entry name" value="CblAdoTrfase-like_sf"/>
</dbReference>
<keyword evidence="2 4" id="KW-0547">Nucleotide-binding</keyword>
<dbReference type="GO" id="GO:0008817">
    <property type="term" value="F:corrinoid adenosyltransferase activity"/>
    <property type="evidence" value="ECO:0007669"/>
    <property type="project" value="UniProtKB-UniRule"/>
</dbReference>
<dbReference type="EMBL" id="NFHB01000010">
    <property type="protein sequence ID" value="OUN02065.1"/>
    <property type="molecule type" value="Genomic_DNA"/>
</dbReference>
<dbReference type="GO" id="GO:0005524">
    <property type="term" value="F:ATP binding"/>
    <property type="evidence" value="ECO:0007669"/>
    <property type="project" value="UniProtKB-UniRule"/>
</dbReference>
<dbReference type="Gene3D" id="1.20.1200.10">
    <property type="entry name" value="Cobalamin adenosyltransferase-like"/>
    <property type="match status" value="1"/>
</dbReference>
<dbReference type="Proteomes" id="UP000195772">
    <property type="component" value="Unassembled WGS sequence"/>
</dbReference>